<dbReference type="Gene3D" id="1.10.10.10">
    <property type="entry name" value="Winged helix-like DNA-binding domain superfamily/Winged helix DNA-binding domain"/>
    <property type="match status" value="1"/>
</dbReference>
<name>A0ABV0IJS1_9MICC</name>
<dbReference type="EMBL" id="JBDXMX010000005">
    <property type="protein sequence ID" value="MEO9248387.1"/>
    <property type="molecule type" value="Genomic_DNA"/>
</dbReference>
<protein>
    <submittedName>
        <fullName evidence="5">LuxR C-terminal-related transcriptional regulator</fullName>
    </submittedName>
</protein>
<evidence type="ECO:0000256" key="3">
    <source>
        <dbReference type="ARBA" id="ARBA00023163"/>
    </source>
</evidence>
<dbReference type="SUPFAM" id="SSF46894">
    <property type="entry name" value="C-terminal effector domain of the bipartite response regulators"/>
    <property type="match status" value="1"/>
</dbReference>
<keyword evidence="6" id="KW-1185">Reference proteome</keyword>
<evidence type="ECO:0000256" key="1">
    <source>
        <dbReference type="ARBA" id="ARBA00023015"/>
    </source>
</evidence>
<keyword evidence="1" id="KW-0805">Transcription regulation</keyword>
<dbReference type="CDD" id="cd06170">
    <property type="entry name" value="LuxR_C_like"/>
    <property type="match status" value="1"/>
</dbReference>
<organism evidence="5 6">
    <name type="scientific">Citricoccus nitrophenolicus</name>
    <dbReference type="NCBI Taxonomy" id="863575"/>
    <lineage>
        <taxon>Bacteria</taxon>
        <taxon>Bacillati</taxon>
        <taxon>Actinomycetota</taxon>
        <taxon>Actinomycetes</taxon>
        <taxon>Micrococcales</taxon>
        <taxon>Micrococcaceae</taxon>
        <taxon>Citricoccus</taxon>
    </lineage>
</organism>
<evidence type="ECO:0000313" key="6">
    <source>
        <dbReference type="Proteomes" id="UP001484097"/>
    </source>
</evidence>
<evidence type="ECO:0000313" key="5">
    <source>
        <dbReference type="EMBL" id="MEO9248387.1"/>
    </source>
</evidence>
<evidence type="ECO:0000256" key="2">
    <source>
        <dbReference type="ARBA" id="ARBA00023125"/>
    </source>
</evidence>
<dbReference type="PANTHER" id="PTHR44688">
    <property type="entry name" value="DNA-BINDING TRANSCRIPTIONAL ACTIVATOR DEVR_DOSR"/>
    <property type="match status" value="1"/>
</dbReference>
<dbReference type="PROSITE" id="PS50043">
    <property type="entry name" value="HTH_LUXR_2"/>
    <property type="match status" value="1"/>
</dbReference>
<dbReference type="PRINTS" id="PR00038">
    <property type="entry name" value="HTHLUXR"/>
</dbReference>
<sequence>MTTSEAGSQAPPARTVRGLHLEALVDVLRGNRTAGAAILGGPGMGKSSLVQHALRVSGRLEDVQTVQCSPSLREVPYGALSPLLIGLPRLDTPVEVLRALQQGHPSPVIVVVDVQHLDAASAFVLAQLVQNRAATLLAMGTGPLDRASGLAALADTGVLRTIHLEPADVDRVRRQCEHVLGGPLTAGTARTIHGMTGGNPRLTNAYLASARDQGMLVRAPGGASMPGLSAPWILLRAAPEPDGRLIDTVDAMHEALQPGERETLELAALTGGVPRSLLRSIAGEHAHDLLEAGFLREEGSAETVGLAAAIHAEVLRANIAPGRSFELYKRWVAAGGDSDQHWTARSVLWALECGQSVPAQRLLDASYAALQVKDWPTARALASHVAVSREPRAALLQAELMLLGGRTWAGRRDLTDLAVRSTDQNLRMEAVSLLAMSLVNTGEAPNLWSALPPLLAQLQEHQSEVVDRPPALTRLIKMIADRSTDLRRPQIVDHLQEVVDDPDTREFTRATLLLMQAEVLTMAGEPNAAIRAAERAHLTALTYPAFSARFGLQAVAVLVFSHVTAGSTERARELLEEQLHLEPRRWHQRSGTLLALWHMVENVAGTPSDAYPWIADAVVELRQHDPLQMLPLAEAMLAPRWAVATIGMPSPTAEERAARDLSGPEPWWLMSLAMFSIVEDRHPDLKRVGRPLWRRILDDPRLQYRPVVRREILLCLVMLREPADVGDELLRELHEMAKSTAGPRAAAFARTLDPALARDPRLLAEAAEQSASVGDILPAAFAWTQVVLLHHHAGDLRRRGEALRHLKQLQLRAGVSFPPYISGAQALGELTAREREIVALAAQGLSNGEVAERLFVSQRTVEGHLYRVFTKLGIADRSELKNLQY</sequence>
<dbReference type="InterPro" id="IPR016032">
    <property type="entry name" value="Sig_transdc_resp-reg_C-effctor"/>
</dbReference>
<accession>A0ABV0IJS1</accession>
<dbReference type="RefSeq" id="WP_347921006.1">
    <property type="nucleotide sequence ID" value="NZ_JBDXMX010000005.1"/>
</dbReference>
<keyword evidence="2" id="KW-0238">DNA-binding</keyword>
<dbReference type="Pfam" id="PF00196">
    <property type="entry name" value="GerE"/>
    <property type="match status" value="1"/>
</dbReference>
<dbReference type="InterPro" id="IPR000792">
    <property type="entry name" value="Tscrpt_reg_LuxR_C"/>
</dbReference>
<dbReference type="SUPFAM" id="SSF52540">
    <property type="entry name" value="P-loop containing nucleoside triphosphate hydrolases"/>
    <property type="match status" value="1"/>
</dbReference>
<comment type="caution">
    <text evidence="5">The sequence shown here is derived from an EMBL/GenBank/DDBJ whole genome shotgun (WGS) entry which is preliminary data.</text>
</comment>
<dbReference type="SMART" id="SM00421">
    <property type="entry name" value="HTH_LUXR"/>
    <property type="match status" value="1"/>
</dbReference>
<dbReference type="Proteomes" id="UP001484097">
    <property type="component" value="Unassembled WGS sequence"/>
</dbReference>
<gene>
    <name evidence="5" type="ORF">ABDK96_11905</name>
</gene>
<evidence type="ECO:0000259" key="4">
    <source>
        <dbReference type="PROSITE" id="PS50043"/>
    </source>
</evidence>
<keyword evidence="3" id="KW-0804">Transcription</keyword>
<reference evidence="5 6" key="1">
    <citation type="submission" date="2024-05" db="EMBL/GenBank/DDBJ databases">
        <authorList>
            <person name="Yi C."/>
        </authorList>
    </citation>
    <scope>NUCLEOTIDE SEQUENCE [LARGE SCALE GENOMIC DNA]</scope>
    <source>
        <strain evidence="5 6">XS13</strain>
    </source>
</reference>
<dbReference type="PANTHER" id="PTHR44688:SF16">
    <property type="entry name" value="DNA-BINDING TRANSCRIPTIONAL ACTIVATOR DEVR_DOSR"/>
    <property type="match status" value="1"/>
</dbReference>
<dbReference type="InterPro" id="IPR027417">
    <property type="entry name" value="P-loop_NTPase"/>
</dbReference>
<dbReference type="PROSITE" id="PS00622">
    <property type="entry name" value="HTH_LUXR_1"/>
    <property type="match status" value="1"/>
</dbReference>
<feature type="domain" description="HTH luxR-type" evidence="4">
    <location>
        <begin position="823"/>
        <end position="885"/>
    </location>
</feature>
<proteinExistence type="predicted"/>
<dbReference type="InterPro" id="IPR036388">
    <property type="entry name" value="WH-like_DNA-bd_sf"/>
</dbReference>